<comment type="similarity">
    <text evidence="2">Belongs to the semaphorin family.</text>
</comment>
<dbReference type="Proteomes" id="UP001228049">
    <property type="component" value="Unassembled WGS sequence"/>
</dbReference>
<gene>
    <name evidence="10" type="ORF">KUDE01_019755</name>
</gene>
<evidence type="ECO:0000256" key="4">
    <source>
        <dbReference type="ARBA" id="ARBA00023157"/>
    </source>
</evidence>
<dbReference type="InterPro" id="IPR027231">
    <property type="entry name" value="Semaphorin"/>
</dbReference>
<evidence type="ECO:0000256" key="2">
    <source>
        <dbReference type="ARBA" id="ARBA00009492"/>
    </source>
</evidence>
<keyword evidence="5" id="KW-0325">Glycoprotein</keyword>
<dbReference type="GO" id="GO:0071526">
    <property type="term" value="P:semaphorin-plexin signaling pathway"/>
    <property type="evidence" value="ECO:0007669"/>
    <property type="project" value="TreeGrafter"/>
</dbReference>
<dbReference type="GO" id="GO:0030215">
    <property type="term" value="F:semaphorin receptor binding"/>
    <property type="evidence" value="ECO:0007669"/>
    <property type="project" value="InterPro"/>
</dbReference>
<dbReference type="GO" id="GO:0030335">
    <property type="term" value="P:positive regulation of cell migration"/>
    <property type="evidence" value="ECO:0007669"/>
    <property type="project" value="TreeGrafter"/>
</dbReference>
<evidence type="ECO:0000259" key="9">
    <source>
        <dbReference type="PROSITE" id="PS51004"/>
    </source>
</evidence>
<feature type="transmembrane region" description="Helical" evidence="7">
    <location>
        <begin position="647"/>
        <end position="666"/>
    </location>
</feature>
<organism evidence="10 11">
    <name type="scientific">Dissostichus eleginoides</name>
    <name type="common">Patagonian toothfish</name>
    <name type="synonym">Dissostichus amissus</name>
    <dbReference type="NCBI Taxonomy" id="100907"/>
    <lineage>
        <taxon>Eukaryota</taxon>
        <taxon>Metazoa</taxon>
        <taxon>Chordata</taxon>
        <taxon>Craniata</taxon>
        <taxon>Vertebrata</taxon>
        <taxon>Euteleostomi</taxon>
        <taxon>Actinopterygii</taxon>
        <taxon>Neopterygii</taxon>
        <taxon>Teleostei</taxon>
        <taxon>Neoteleostei</taxon>
        <taxon>Acanthomorphata</taxon>
        <taxon>Eupercaria</taxon>
        <taxon>Perciformes</taxon>
        <taxon>Notothenioidei</taxon>
        <taxon>Nototheniidae</taxon>
        <taxon>Dissostichus</taxon>
    </lineage>
</organism>
<evidence type="ECO:0000256" key="5">
    <source>
        <dbReference type="ARBA" id="ARBA00023180"/>
    </source>
</evidence>
<dbReference type="GO" id="GO:0005615">
    <property type="term" value="C:extracellular space"/>
    <property type="evidence" value="ECO:0007669"/>
    <property type="project" value="TreeGrafter"/>
</dbReference>
<keyword evidence="3 7" id="KW-0472">Membrane</keyword>
<dbReference type="Pfam" id="PF01437">
    <property type="entry name" value="PSI"/>
    <property type="match status" value="1"/>
</dbReference>
<dbReference type="GO" id="GO:0005886">
    <property type="term" value="C:plasma membrane"/>
    <property type="evidence" value="ECO:0007669"/>
    <property type="project" value="TreeGrafter"/>
</dbReference>
<dbReference type="SUPFAM" id="SSF48726">
    <property type="entry name" value="Immunoglobulin"/>
    <property type="match status" value="1"/>
</dbReference>
<dbReference type="InterPro" id="IPR001627">
    <property type="entry name" value="Semap_dom"/>
</dbReference>
<keyword evidence="4" id="KW-1015">Disulfide bond</keyword>
<keyword evidence="11" id="KW-1185">Reference proteome</keyword>
<dbReference type="PROSITE" id="PS51004">
    <property type="entry name" value="SEMA"/>
    <property type="match status" value="1"/>
</dbReference>
<keyword evidence="7" id="KW-1133">Transmembrane helix</keyword>
<dbReference type="GO" id="GO:0007411">
    <property type="term" value="P:axon guidance"/>
    <property type="evidence" value="ECO:0007669"/>
    <property type="project" value="TreeGrafter"/>
</dbReference>
<comment type="subcellular location">
    <subcellularLocation>
        <location evidence="1">Membrane</location>
    </subcellularLocation>
</comment>
<comment type="caution">
    <text evidence="10">The sequence shown here is derived from an EMBL/GenBank/DDBJ whole genome shotgun (WGS) entry which is preliminary data.</text>
</comment>
<dbReference type="SUPFAM" id="SSF101912">
    <property type="entry name" value="Sema domain"/>
    <property type="match status" value="1"/>
</dbReference>
<dbReference type="Gene3D" id="3.30.1680.10">
    <property type="entry name" value="ligand-binding face of the semaphorins, domain 2"/>
    <property type="match status" value="1"/>
</dbReference>
<reference evidence="10" key="1">
    <citation type="submission" date="2023-04" db="EMBL/GenBank/DDBJ databases">
        <title>Chromosome-level genome of Chaenocephalus aceratus.</title>
        <authorList>
            <person name="Park H."/>
        </authorList>
    </citation>
    <scope>NUCLEOTIDE SEQUENCE</scope>
    <source>
        <strain evidence="10">DE</strain>
        <tissue evidence="10">Muscle</tissue>
    </source>
</reference>
<comment type="caution">
    <text evidence="6">Lacks conserved residue(s) required for the propagation of feature annotation.</text>
</comment>
<protein>
    <submittedName>
        <fullName evidence="10">Semaphorin-4E</fullName>
    </submittedName>
</protein>
<keyword evidence="7" id="KW-0812">Transmembrane</keyword>
<dbReference type="InterPro" id="IPR015943">
    <property type="entry name" value="WD40/YVTN_repeat-like_dom_sf"/>
</dbReference>
<proteinExistence type="inferred from homology"/>
<accession>A0AAD9C1L6</accession>
<feature type="domain" description="Sema" evidence="9">
    <location>
        <begin position="26"/>
        <end position="493"/>
    </location>
</feature>
<sequence>MMRHPVVLCCFLLIIGEGLTVSNKPRRSVSFQDMNLKQFEESGFSSMSSLMIRDDIGQLVVGARGKVFTLNLDDITQKTSEAKWTVSSADKALCQMKGKDTKECDNLIRTLQTLEDGKMLVCGTNAFNPACDYLTFTNGNVSLEGNQQVSRGKVPFDPHQHFATLMNGNTFYSAASSNFLGTELVFQRHGLNPLKTEMLLSWFNEPTMISLSLVEASKNSEDGIDDFVVLFFTENAVEERHGNIQVSRIARVCKSDMGGQRTLQGKWTSFLKVRLDCPFGNVGSPSLVQDAFLLQDQKDWRDSIFYATFTINSESSGACSQSAVCAYKLSDISRVFSGRFLTESDTGSWDTYTGEEPFPHPGSCINDELRAEGVMTSLDFSDKTLLFVKNHPLMEGAVTPITGKPLLVRIGTLFSKIVVDQVTSLDGQLHQVMFIGTDSGWLQKAVRFDGEEGRVIEELQVFPTPQPVNFLQLSSKTGQLYSGANGVAVQVNVRDCSRYTSCDDCLLARDPYCGWDKISGQCVSVVGAFLKSKIQSLTDGDLQMCPISDLKKQHPIVHLNIRIAQFLPCSPKTNLPISWRLSDSILLPGPRHTVLSLGLIIRPSYSDSGIYTCETVETVKGKVHRKTVVQYFVQVQDPSTLVRTLKAAVIVLSCLLILLICSVLVIRRIQAKKLNHIGCGNENKNNNHMIVSPFFQYDPTSDRHCDQEEEQSVEARSVKAILILPEITLANLEVEVEADTVNGCTVIEISG</sequence>
<dbReference type="SUPFAM" id="SSF103575">
    <property type="entry name" value="Plexin repeat"/>
    <property type="match status" value="1"/>
</dbReference>
<feature type="chain" id="PRO_5041965939" evidence="8">
    <location>
        <begin position="21"/>
        <end position="751"/>
    </location>
</feature>
<dbReference type="GO" id="GO:0045499">
    <property type="term" value="F:chemorepellent activity"/>
    <property type="evidence" value="ECO:0007669"/>
    <property type="project" value="TreeGrafter"/>
</dbReference>
<dbReference type="PANTHER" id="PTHR11036:SF135">
    <property type="entry name" value="SEMAPHORIN 4D ISOFORM X1-RELATED"/>
    <property type="match status" value="1"/>
</dbReference>
<evidence type="ECO:0000313" key="11">
    <source>
        <dbReference type="Proteomes" id="UP001228049"/>
    </source>
</evidence>
<dbReference type="InterPro" id="IPR036352">
    <property type="entry name" value="Semap_dom_sf"/>
</dbReference>
<name>A0AAD9C1L6_DISEL</name>
<keyword evidence="8" id="KW-0732">Signal</keyword>
<evidence type="ECO:0000256" key="8">
    <source>
        <dbReference type="SAM" id="SignalP"/>
    </source>
</evidence>
<evidence type="ECO:0000256" key="6">
    <source>
        <dbReference type="PROSITE-ProRule" id="PRU00352"/>
    </source>
</evidence>
<dbReference type="GO" id="GO:0043931">
    <property type="term" value="P:ossification involved in bone maturation"/>
    <property type="evidence" value="ECO:0007669"/>
    <property type="project" value="TreeGrafter"/>
</dbReference>
<evidence type="ECO:0000256" key="7">
    <source>
        <dbReference type="SAM" id="Phobius"/>
    </source>
</evidence>
<dbReference type="SMART" id="SM00630">
    <property type="entry name" value="Sema"/>
    <property type="match status" value="1"/>
</dbReference>
<dbReference type="GO" id="GO:0001755">
    <property type="term" value="P:neural crest cell migration"/>
    <property type="evidence" value="ECO:0007669"/>
    <property type="project" value="TreeGrafter"/>
</dbReference>
<dbReference type="InterPro" id="IPR036179">
    <property type="entry name" value="Ig-like_dom_sf"/>
</dbReference>
<dbReference type="GO" id="GO:0000122">
    <property type="term" value="P:negative regulation of transcription by RNA polymerase II"/>
    <property type="evidence" value="ECO:0007669"/>
    <property type="project" value="TreeGrafter"/>
</dbReference>
<evidence type="ECO:0000256" key="1">
    <source>
        <dbReference type="ARBA" id="ARBA00004370"/>
    </source>
</evidence>
<feature type="signal peptide" evidence="8">
    <location>
        <begin position="1"/>
        <end position="20"/>
    </location>
</feature>
<dbReference type="PANTHER" id="PTHR11036">
    <property type="entry name" value="SEMAPHORIN"/>
    <property type="match status" value="1"/>
</dbReference>
<evidence type="ECO:0000313" key="10">
    <source>
        <dbReference type="EMBL" id="KAK1894297.1"/>
    </source>
</evidence>
<dbReference type="Pfam" id="PF01403">
    <property type="entry name" value="Sema"/>
    <property type="match status" value="1"/>
</dbReference>
<dbReference type="SMART" id="SM00423">
    <property type="entry name" value="PSI"/>
    <property type="match status" value="1"/>
</dbReference>
<dbReference type="InterPro" id="IPR016201">
    <property type="entry name" value="PSI"/>
</dbReference>
<dbReference type="InterPro" id="IPR002165">
    <property type="entry name" value="Plexin_repeat"/>
</dbReference>
<dbReference type="EMBL" id="JASDAP010000011">
    <property type="protein sequence ID" value="KAK1894297.1"/>
    <property type="molecule type" value="Genomic_DNA"/>
</dbReference>
<dbReference type="AlphaFoldDB" id="A0AAD9C1L6"/>
<evidence type="ECO:0000256" key="3">
    <source>
        <dbReference type="ARBA" id="ARBA00023136"/>
    </source>
</evidence>
<dbReference type="Gene3D" id="2.130.10.10">
    <property type="entry name" value="YVTN repeat-like/Quinoprotein amine dehydrogenase"/>
    <property type="match status" value="1"/>
</dbReference>